<name>A0A9P8IHJ3_9PEZI</name>
<proteinExistence type="predicted"/>
<dbReference type="Pfam" id="PF00400">
    <property type="entry name" value="WD40"/>
    <property type="match status" value="5"/>
</dbReference>
<evidence type="ECO:0000256" key="4">
    <source>
        <dbReference type="SAM" id="MobiDB-lite"/>
    </source>
</evidence>
<dbReference type="Gene3D" id="2.130.10.10">
    <property type="entry name" value="YVTN repeat-like/Quinoprotein amine dehydrogenase"/>
    <property type="match status" value="2"/>
</dbReference>
<feature type="compositionally biased region" description="Basic and acidic residues" evidence="4">
    <location>
        <begin position="54"/>
        <end position="65"/>
    </location>
</feature>
<feature type="region of interest" description="Disordered" evidence="4">
    <location>
        <begin position="666"/>
        <end position="750"/>
    </location>
</feature>
<dbReference type="InterPro" id="IPR015943">
    <property type="entry name" value="WD40/YVTN_repeat-like_dom_sf"/>
</dbReference>
<feature type="compositionally biased region" description="Pro residues" evidence="4">
    <location>
        <begin position="717"/>
        <end position="727"/>
    </location>
</feature>
<dbReference type="PANTHER" id="PTHR22847">
    <property type="entry name" value="WD40 REPEAT PROTEIN"/>
    <property type="match status" value="1"/>
</dbReference>
<evidence type="ECO:0000313" key="6">
    <source>
        <dbReference type="Proteomes" id="UP000750711"/>
    </source>
</evidence>
<dbReference type="PRINTS" id="PR00320">
    <property type="entry name" value="GPROTEINBRPT"/>
</dbReference>
<feature type="compositionally biased region" description="Low complexity" evidence="4">
    <location>
        <begin position="140"/>
        <end position="154"/>
    </location>
</feature>
<dbReference type="InterPro" id="IPR036322">
    <property type="entry name" value="WD40_repeat_dom_sf"/>
</dbReference>
<evidence type="ECO:0000256" key="1">
    <source>
        <dbReference type="ARBA" id="ARBA00022574"/>
    </source>
</evidence>
<dbReference type="AlphaFoldDB" id="A0A9P8IHJ3"/>
<keyword evidence="6" id="KW-1185">Reference proteome</keyword>
<gene>
    <name evidence="5" type="ORF">GP486_007439</name>
</gene>
<organism evidence="5 6">
    <name type="scientific">Trichoglossum hirsutum</name>
    <dbReference type="NCBI Taxonomy" id="265104"/>
    <lineage>
        <taxon>Eukaryota</taxon>
        <taxon>Fungi</taxon>
        <taxon>Dikarya</taxon>
        <taxon>Ascomycota</taxon>
        <taxon>Pezizomycotina</taxon>
        <taxon>Geoglossomycetes</taxon>
        <taxon>Geoglossales</taxon>
        <taxon>Geoglossaceae</taxon>
        <taxon>Trichoglossum</taxon>
    </lineage>
</organism>
<feature type="region of interest" description="Disordered" evidence="4">
    <location>
        <begin position="54"/>
        <end position="174"/>
    </location>
</feature>
<feature type="repeat" description="WD" evidence="3">
    <location>
        <begin position="450"/>
        <end position="480"/>
    </location>
</feature>
<dbReference type="SUPFAM" id="SSF50978">
    <property type="entry name" value="WD40 repeat-like"/>
    <property type="match status" value="1"/>
</dbReference>
<feature type="repeat" description="WD" evidence="3">
    <location>
        <begin position="410"/>
        <end position="449"/>
    </location>
</feature>
<dbReference type="InterPro" id="IPR019775">
    <property type="entry name" value="WD40_repeat_CS"/>
</dbReference>
<feature type="non-terminal residue" evidence="5">
    <location>
        <position position="794"/>
    </location>
</feature>
<evidence type="ECO:0000256" key="2">
    <source>
        <dbReference type="ARBA" id="ARBA00022737"/>
    </source>
</evidence>
<dbReference type="InterPro" id="IPR001680">
    <property type="entry name" value="WD40_rpt"/>
</dbReference>
<dbReference type="EMBL" id="JAGHQM010002101">
    <property type="protein sequence ID" value="KAH0551289.1"/>
    <property type="molecule type" value="Genomic_DNA"/>
</dbReference>
<protein>
    <recommendedName>
        <fullName evidence="7">WD40 repeat-like protein</fullName>
    </recommendedName>
</protein>
<dbReference type="PROSITE" id="PS50082">
    <property type="entry name" value="WD_REPEATS_2"/>
    <property type="match status" value="5"/>
</dbReference>
<keyword evidence="1 3" id="KW-0853">WD repeat</keyword>
<feature type="repeat" description="WD" evidence="3">
    <location>
        <begin position="326"/>
        <end position="355"/>
    </location>
</feature>
<dbReference type="PROSITE" id="PS00678">
    <property type="entry name" value="WD_REPEATS_1"/>
    <property type="match status" value="1"/>
</dbReference>
<comment type="caution">
    <text evidence="5">The sequence shown here is derived from an EMBL/GenBank/DDBJ whole genome shotgun (WGS) entry which is preliminary data.</text>
</comment>
<accession>A0A9P8IHJ3</accession>
<dbReference type="PANTHER" id="PTHR22847:SF723">
    <property type="entry name" value="E3 UBIQUITIN LIGASE COMPLEX SCF SUBUNIT SCONB-RELATED"/>
    <property type="match status" value="1"/>
</dbReference>
<dbReference type="SMART" id="SM00320">
    <property type="entry name" value="WD40"/>
    <property type="match status" value="6"/>
</dbReference>
<reference evidence="5" key="1">
    <citation type="submission" date="2021-03" db="EMBL/GenBank/DDBJ databases">
        <title>Comparative genomics and phylogenomic investigation of the class Geoglossomycetes provide insights into ecological specialization and systematics.</title>
        <authorList>
            <person name="Melie T."/>
            <person name="Pirro S."/>
            <person name="Miller A.N."/>
            <person name="Quandt A."/>
        </authorList>
    </citation>
    <scope>NUCLEOTIDE SEQUENCE</scope>
    <source>
        <strain evidence="5">CAQ_001_2017</strain>
    </source>
</reference>
<dbReference type="Proteomes" id="UP000750711">
    <property type="component" value="Unassembled WGS sequence"/>
</dbReference>
<feature type="repeat" description="WD" evidence="3">
    <location>
        <begin position="240"/>
        <end position="279"/>
    </location>
</feature>
<feature type="compositionally biased region" description="Low complexity" evidence="4">
    <location>
        <begin position="668"/>
        <end position="690"/>
    </location>
</feature>
<dbReference type="CDD" id="cd00200">
    <property type="entry name" value="WD40"/>
    <property type="match status" value="1"/>
</dbReference>
<feature type="compositionally biased region" description="Low complexity" evidence="4">
    <location>
        <begin position="728"/>
        <end position="749"/>
    </location>
</feature>
<evidence type="ECO:0000256" key="3">
    <source>
        <dbReference type="PROSITE-ProRule" id="PRU00221"/>
    </source>
</evidence>
<sequence length="794" mass="88828">MTSHPWRERVLDPRLWKQLYRSQGWGIETHEVVRFQDELRGYYTTKLGDRRLKQRRVESEEEDHHLRHKARSQAGSLFGTVREGPHGWNRQHDTVEADGSVAVMSDVTTSSNDNDEMQDVNYHTSAPSSQPLAAVPSLFNSNNNNNTASLNSASADEDEMYPSPPASSREPVPRSSFASIISAGGSIDPLQIKPSLTTPLAFGTPRMNWHHLYKQRKKLEDNWDKGRYINFQLPHPDHNDEAHSECIYTIQYSRNYLVSGSRDKTLRIWDLKTRRLLKKPLEGHTASVLCLQFDESKEEDVIISGSSDTSVIIWRFSTGQIVRKMEKAHKESVLNLRFDKKFLVTCSKDRTIKVWCRRVVEPGDNNFPGSETRQNSTYTLNMSKYPVLVTQPRQPNKLFPITPYTHLKTLAGHSAAVNAIQLYGDEVVSASGDRTIKVWSLVNGNCIQTVQGHTKGIACIQFDGRRIVSGSSDNTVRIFDKVTGAEVACLTGHSNLVRTVQAGFGDLPGGGEDDEEEAREIDKRYFRAKMIEEEAAAEEGGIVQTHKMGHQPRNAGSKDPRDIMAYGAKLPPGGGGSRFGRIVSGSYDETIIIWKRDDEGKWVPSHRLRQDAALRAAESAAQQRSRQQTQYHQALNYVPTHYPANTPPPTSQNAFAYLTHYHQQNPMQHAQQNAAPLQQQPNPPAAQQQLQPPPGPQLQHNIPGQQSGPPVYNPIQNIPPPIAPPQPQGQAQAQAQPQTQAQAQAQTPASHVQQQVHQPVIMNNPNGIHGGNGRVFKLQFDARMIICCSQDPRI</sequence>
<evidence type="ECO:0000313" key="5">
    <source>
        <dbReference type="EMBL" id="KAH0551289.1"/>
    </source>
</evidence>
<feature type="repeat" description="WD" evidence="3">
    <location>
        <begin position="281"/>
        <end position="324"/>
    </location>
</feature>
<dbReference type="PROSITE" id="PS50294">
    <property type="entry name" value="WD_REPEATS_REGION"/>
    <property type="match status" value="4"/>
</dbReference>
<evidence type="ECO:0008006" key="7">
    <source>
        <dbReference type="Google" id="ProtNLM"/>
    </source>
</evidence>
<dbReference type="InterPro" id="IPR020472">
    <property type="entry name" value="WD40_PAC1"/>
</dbReference>
<keyword evidence="2" id="KW-0677">Repeat</keyword>
<feature type="compositionally biased region" description="Polar residues" evidence="4">
    <location>
        <begin position="121"/>
        <end position="131"/>
    </location>
</feature>